<keyword evidence="1" id="KW-0812">Transmembrane</keyword>
<dbReference type="InterPro" id="IPR005185">
    <property type="entry name" value="YccF"/>
</dbReference>
<accession>F2NSP9</accession>
<sequence>MDFFRFLGNIVWFILCGFISGLAWLAIGLIWCITIIGIPVGIQCLKLSCVSFFPFGKNILLGTKTSSLLLNILWAVFGGLELAIGYLAAGVVLCCTIIGIPLGLQCFKLVKLAFLPFGARIEIKV</sequence>
<evidence type="ECO:0000313" key="3">
    <source>
        <dbReference type="EMBL" id="AEB14287.1"/>
    </source>
</evidence>
<feature type="transmembrane region" description="Helical" evidence="1">
    <location>
        <begin position="12"/>
        <end position="38"/>
    </location>
</feature>
<dbReference type="NCBIfam" id="NF008740">
    <property type="entry name" value="PRK11770.1-2"/>
    <property type="match status" value="1"/>
</dbReference>
<proteinExistence type="predicted"/>
<evidence type="ECO:0000259" key="2">
    <source>
        <dbReference type="Pfam" id="PF03733"/>
    </source>
</evidence>
<dbReference type="InterPro" id="IPR052937">
    <property type="entry name" value="Inner_membrane_protein"/>
</dbReference>
<keyword evidence="1" id="KW-1133">Transmembrane helix</keyword>
<keyword evidence="4" id="KW-1185">Reference proteome</keyword>
<dbReference type="EMBL" id="CP002631">
    <property type="protein sequence ID" value="AEB14287.1"/>
    <property type="molecule type" value="Genomic_DNA"/>
</dbReference>
<feature type="domain" description="Inner membrane component" evidence="2">
    <location>
        <begin position="69"/>
        <end position="118"/>
    </location>
</feature>
<dbReference type="PANTHER" id="PTHR42903">
    <property type="entry name" value="INNER MEMBRANE PROTEIN YCCF"/>
    <property type="match status" value="1"/>
</dbReference>
<dbReference type="Pfam" id="PF03733">
    <property type="entry name" value="YccF"/>
    <property type="match status" value="2"/>
</dbReference>
<dbReference type="Proteomes" id="UP000006852">
    <property type="component" value="Chromosome"/>
</dbReference>
<dbReference type="GeneID" id="302998542"/>
<protein>
    <recommendedName>
        <fullName evidence="2">Inner membrane component domain-containing protein</fullName>
    </recommendedName>
</protein>
<dbReference type="KEGG" id="tsu:Tresu_1380"/>
<evidence type="ECO:0000256" key="1">
    <source>
        <dbReference type="SAM" id="Phobius"/>
    </source>
</evidence>
<reference evidence="3 4" key="1">
    <citation type="journal article" date="2011" name="Stand. Genomic Sci.">
        <title>Complete genome sequence of Treponema succinifaciens type strain (6091).</title>
        <authorList>
            <person name="Han C."/>
            <person name="Gronow S."/>
            <person name="Teshima H."/>
            <person name="Lapidus A."/>
            <person name="Nolan M."/>
            <person name="Lucas S."/>
            <person name="Hammon N."/>
            <person name="Deshpande S."/>
            <person name="Cheng J.F."/>
            <person name="Zeytun A."/>
            <person name="Tapia R."/>
            <person name="Goodwin L."/>
            <person name="Pitluck S."/>
            <person name="Liolios K."/>
            <person name="Pagani I."/>
            <person name="Ivanova N."/>
            <person name="Mavromatis K."/>
            <person name="Mikhailova N."/>
            <person name="Huntemann M."/>
            <person name="Pati A."/>
            <person name="Chen A."/>
            <person name="Palaniappan K."/>
            <person name="Land M."/>
            <person name="Hauser L."/>
            <person name="Brambilla E.M."/>
            <person name="Rohde M."/>
            <person name="Goker M."/>
            <person name="Woyke T."/>
            <person name="Bristow J."/>
            <person name="Eisen J.A."/>
            <person name="Markowitz V."/>
            <person name="Hugenholtz P."/>
            <person name="Kyrpides N.C."/>
            <person name="Klenk H.P."/>
            <person name="Detter J.C."/>
        </authorList>
    </citation>
    <scope>NUCLEOTIDE SEQUENCE [LARGE SCALE GENOMIC DNA]</scope>
    <source>
        <strain evidence="4">ATCC 33096 / DSM 2489 / 6091</strain>
    </source>
</reference>
<dbReference type="OrthoDB" id="9790567at2"/>
<organism evidence="3 4">
    <name type="scientific">Treponema succinifaciens (strain ATCC 33096 / DSM 2489 / 6091)</name>
    <dbReference type="NCBI Taxonomy" id="869209"/>
    <lineage>
        <taxon>Bacteria</taxon>
        <taxon>Pseudomonadati</taxon>
        <taxon>Spirochaetota</taxon>
        <taxon>Spirochaetia</taxon>
        <taxon>Spirochaetales</taxon>
        <taxon>Treponemataceae</taxon>
        <taxon>Treponema</taxon>
    </lineage>
</organism>
<dbReference type="PANTHER" id="PTHR42903:SF1">
    <property type="entry name" value="INNER MEMBRANE PROTEIN YCCF"/>
    <property type="match status" value="1"/>
</dbReference>
<dbReference type="AlphaFoldDB" id="F2NSP9"/>
<evidence type="ECO:0000313" key="4">
    <source>
        <dbReference type="Proteomes" id="UP000006852"/>
    </source>
</evidence>
<name>F2NSP9_TRES6</name>
<gene>
    <name evidence="3" type="ordered locus">Tresu_1380</name>
</gene>
<keyword evidence="1" id="KW-0472">Membrane</keyword>
<reference evidence="4" key="2">
    <citation type="submission" date="2011-04" db="EMBL/GenBank/DDBJ databases">
        <title>The complete genome of chromosome of Treponema succinifaciens DSM 2489.</title>
        <authorList>
            <person name="Lucas S."/>
            <person name="Copeland A."/>
            <person name="Lapidus A."/>
            <person name="Bruce D."/>
            <person name="Goodwin L."/>
            <person name="Pitluck S."/>
            <person name="Peters L."/>
            <person name="Kyrpides N."/>
            <person name="Mavromatis K."/>
            <person name="Ivanova N."/>
            <person name="Ovchinnikova G."/>
            <person name="Teshima H."/>
            <person name="Detter J.C."/>
            <person name="Tapia R."/>
            <person name="Han C."/>
            <person name="Land M."/>
            <person name="Hauser L."/>
            <person name="Markowitz V."/>
            <person name="Cheng J.-F."/>
            <person name="Hugenholtz P."/>
            <person name="Woyke T."/>
            <person name="Wu D."/>
            <person name="Gronow S."/>
            <person name="Wellnitz S."/>
            <person name="Brambilla E."/>
            <person name="Klenk H.-P."/>
            <person name="Eisen J.A."/>
        </authorList>
    </citation>
    <scope>NUCLEOTIDE SEQUENCE [LARGE SCALE GENOMIC DNA]</scope>
    <source>
        <strain evidence="4">ATCC 33096 / DSM 2489 / 6091</strain>
    </source>
</reference>
<dbReference type="HOGENOM" id="CLU_120384_1_0_12"/>
<dbReference type="eggNOG" id="COG3304">
    <property type="taxonomic scope" value="Bacteria"/>
</dbReference>
<feature type="transmembrane region" description="Helical" evidence="1">
    <location>
        <begin position="59"/>
        <end position="77"/>
    </location>
</feature>
<feature type="domain" description="Inner membrane component" evidence="2">
    <location>
        <begin position="7"/>
        <end position="57"/>
    </location>
</feature>
<dbReference type="GO" id="GO:0005886">
    <property type="term" value="C:plasma membrane"/>
    <property type="evidence" value="ECO:0007669"/>
    <property type="project" value="TreeGrafter"/>
</dbReference>
<dbReference type="RefSeq" id="WP_013701570.1">
    <property type="nucleotide sequence ID" value="NC_015385.1"/>
</dbReference>
<feature type="transmembrane region" description="Helical" evidence="1">
    <location>
        <begin position="83"/>
        <end position="104"/>
    </location>
</feature>